<reference evidence="13 15" key="3">
    <citation type="submission" date="2015-07" db="EMBL/GenBank/DDBJ databases">
        <title>Physiological, transcriptional responses and genome re-sequencing of acid resistant extremely thermoacidophilic Metallosphaera sedula SARC-M1.</title>
        <authorList>
            <person name="Ai C."/>
            <person name="McCarthy S."/>
            <person name="Eckrich V."/>
            <person name="Rudrappa D."/>
            <person name="Qiu G."/>
            <person name="Blum P."/>
        </authorList>
    </citation>
    <scope>NUCLEOTIDE SEQUENCE [LARGE SCALE GENOMIC DNA]</scope>
    <source>
        <strain evidence="13 15">SARC-M1</strain>
    </source>
</reference>
<dbReference type="OMA" id="MGCDLFD"/>
<dbReference type="EMBL" id="CP012175">
    <property type="protein sequence ID" value="AKV81913.1"/>
    <property type="molecule type" value="Genomic_DNA"/>
</dbReference>
<comment type="cofactor">
    <cofactor evidence="6">
        <name>Zn(2+)</name>
        <dbReference type="ChEBI" id="CHEBI:29105"/>
    </cofactor>
    <text evidence="6">Binds 1 zinc ion per subunit.</text>
</comment>
<evidence type="ECO:0000256" key="6">
    <source>
        <dbReference type="HAMAP-Rule" id="MF_01634"/>
    </source>
</evidence>
<dbReference type="AlphaFoldDB" id="A0A088E8Q0"/>
<evidence type="ECO:0000256" key="1">
    <source>
        <dbReference type="ARBA" id="ARBA00022676"/>
    </source>
</evidence>
<evidence type="ECO:0000256" key="4">
    <source>
        <dbReference type="ARBA" id="ARBA00022723"/>
    </source>
</evidence>
<keyword evidence="5 6" id="KW-0862">Zinc</keyword>
<evidence type="ECO:0000313" key="19">
    <source>
        <dbReference type="Proteomes" id="UP000068832"/>
    </source>
</evidence>
<dbReference type="EMBL" id="CP012176">
    <property type="protein sequence ID" value="AKV84149.1"/>
    <property type="molecule type" value="Genomic_DNA"/>
</dbReference>
<proteinExistence type="inferred from homology"/>
<dbReference type="NCBIfam" id="TIGR00432">
    <property type="entry name" value="arcsn_tRNA_tgt"/>
    <property type="match status" value="1"/>
</dbReference>
<evidence type="ECO:0000313" key="13">
    <source>
        <dbReference type="EMBL" id="AKV84149.1"/>
    </source>
</evidence>
<feature type="active site" description="Nucleophile" evidence="6">
    <location>
        <position position="85"/>
    </location>
</feature>
<evidence type="ECO:0000256" key="2">
    <source>
        <dbReference type="ARBA" id="ARBA00022679"/>
    </source>
</evidence>
<dbReference type="Gene3D" id="3.20.20.105">
    <property type="entry name" value="Queuine tRNA-ribosyltransferase-like"/>
    <property type="match status" value="1"/>
</dbReference>
<keyword evidence="4 6" id="KW-0479">Metal-binding</keyword>
<dbReference type="EMBL" id="CP012173">
    <property type="protein sequence ID" value="AKV77416.1"/>
    <property type="molecule type" value="Genomic_DNA"/>
</dbReference>
<dbReference type="HAMAP" id="MF_01634">
    <property type="entry name" value="TgtA_arch"/>
    <property type="match status" value="1"/>
</dbReference>
<reference evidence="8 14" key="1">
    <citation type="journal article" date="2014" name="J. Bacteriol.">
        <title>Role of an Archaeal PitA Transporter in the Copper and Arsenic Resistance of Metallosphaera sedula, an Extreme Thermoacidophile.</title>
        <authorList>
            <person name="McCarthy S."/>
            <person name="Ai C."/>
            <person name="Wheaton G."/>
            <person name="Tevatia R."/>
            <person name="Eckrich V."/>
            <person name="Kelly R."/>
            <person name="Blum P."/>
        </authorList>
    </citation>
    <scope>NUCLEOTIDE SEQUENCE [LARGE SCALE GENOMIC DNA]</scope>
    <source>
        <strain evidence="8 14">CuR1</strain>
    </source>
</reference>
<organism evidence="8 14">
    <name type="scientific">Metallosphaera sedula</name>
    <dbReference type="NCBI Taxonomy" id="43687"/>
    <lineage>
        <taxon>Archaea</taxon>
        <taxon>Thermoproteota</taxon>
        <taxon>Thermoprotei</taxon>
        <taxon>Sulfolobales</taxon>
        <taxon>Sulfolobaceae</taxon>
        <taxon>Metallosphaera</taxon>
    </lineage>
</organism>
<dbReference type="GO" id="GO:0008270">
    <property type="term" value="F:zinc ion binding"/>
    <property type="evidence" value="ECO:0007669"/>
    <property type="project" value="UniProtKB-UniRule"/>
</dbReference>
<comment type="similarity">
    <text evidence="6">Belongs to the archaeosine tRNA-ribosyltransferase family.</text>
</comment>
<gene>
    <name evidence="6" type="primary">tgtA</name>
    <name evidence="8" type="ORF">HA72_2272</name>
    <name evidence="9" type="ORF">MsedA_2328</name>
    <name evidence="10" type="ORF">MsedB_2331</name>
    <name evidence="11" type="ORF">MsedC_2328</name>
    <name evidence="12" type="ORF">MsedD_2329</name>
    <name evidence="13" type="ORF">MsedE_2332</name>
</gene>
<evidence type="ECO:0000313" key="10">
    <source>
        <dbReference type="EMBL" id="AKV77416.1"/>
    </source>
</evidence>
<comment type="caution">
    <text evidence="6">Lacks conserved residue(s) required for the propagation of feature annotation.</text>
</comment>
<keyword evidence="1 6" id="KW-0328">Glycosyltransferase</keyword>
<keyword evidence="2 6" id="KW-0808">Transferase</keyword>
<dbReference type="EMBL" id="CP012172">
    <property type="protein sequence ID" value="AKV75180.1"/>
    <property type="molecule type" value="Genomic_DNA"/>
</dbReference>
<dbReference type="EMBL" id="CP012174">
    <property type="protein sequence ID" value="AKV79668.1"/>
    <property type="molecule type" value="Genomic_DNA"/>
</dbReference>
<dbReference type="Proteomes" id="UP000056255">
    <property type="component" value="Chromosome"/>
</dbReference>
<dbReference type="Proteomes" id="UP000061362">
    <property type="component" value="Chromosome"/>
</dbReference>
<evidence type="ECO:0000313" key="18">
    <source>
        <dbReference type="Proteomes" id="UP000062475"/>
    </source>
</evidence>
<dbReference type="EMBL" id="CP008822">
    <property type="protein sequence ID" value="AIM28393.1"/>
    <property type="molecule type" value="Genomic_DNA"/>
</dbReference>
<evidence type="ECO:0000313" key="12">
    <source>
        <dbReference type="EMBL" id="AKV81913.1"/>
    </source>
</evidence>
<dbReference type="UniPathway" id="UPA00393"/>
<evidence type="ECO:0000313" key="9">
    <source>
        <dbReference type="EMBL" id="AKV75180.1"/>
    </source>
</evidence>
<dbReference type="NCBIfam" id="TIGR00449">
    <property type="entry name" value="tgt_general"/>
    <property type="match status" value="1"/>
</dbReference>
<dbReference type="GO" id="GO:0002099">
    <property type="term" value="P:tRNA wobble guanine modification"/>
    <property type="evidence" value="ECO:0007669"/>
    <property type="project" value="TreeGrafter"/>
</dbReference>
<evidence type="ECO:0000313" key="14">
    <source>
        <dbReference type="Proteomes" id="UP000029084"/>
    </source>
</evidence>
<dbReference type="Proteomes" id="UP000062398">
    <property type="component" value="Chromosome"/>
</dbReference>
<protein>
    <recommendedName>
        <fullName evidence="6">tRNA-guanine(15) transglycosylase</fullName>
        <ecNumber evidence="6">2.4.2.48</ecNumber>
    </recommendedName>
    <alternativeName>
        <fullName evidence="6">7-cyano-7-deazaguanine tRNA-ribosyltransferase</fullName>
    </alternativeName>
    <alternativeName>
        <fullName evidence="6">Archaeal tRNA-guanine transglycosylase</fullName>
    </alternativeName>
</protein>
<dbReference type="GO" id="GO:0005737">
    <property type="term" value="C:cytoplasm"/>
    <property type="evidence" value="ECO:0007669"/>
    <property type="project" value="TreeGrafter"/>
</dbReference>
<dbReference type="GO" id="GO:0016763">
    <property type="term" value="F:pentosyltransferase activity"/>
    <property type="evidence" value="ECO:0007669"/>
    <property type="project" value="UniProtKB-UniRule"/>
</dbReference>
<dbReference type="SUPFAM" id="SSF88802">
    <property type="entry name" value="Pre-PUA domain"/>
    <property type="match status" value="1"/>
</dbReference>
<dbReference type="Proteomes" id="UP000029084">
    <property type="component" value="Chromosome"/>
</dbReference>
<evidence type="ECO:0000259" key="7">
    <source>
        <dbReference type="Pfam" id="PF01702"/>
    </source>
</evidence>
<accession>A0A088E8Q0</accession>
<keyword evidence="3 6" id="KW-0819">tRNA processing</keyword>
<evidence type="ECO:0000313" key="11">
    <source>
        <dbReference type="EMBL" id="AKV79668.1"/>
    </source>
</evidence>
<comment type="catalytic activity">
    <reaction evidence="6">
        <text>guanosine(15) in tRNA + 7-cyano-7-carbaguanine = 7-cyano-7-carbaguanosine(15) in tRNA + guanine</text>
        <dbReference type="Rhea" id="RHEA:43164"/>
        <dbReference type="Rhea" id="RHEA-COMP:10371"/>
        <dbReference type="Rhea" id="RHEA-COMP:10372"/>
        <dbReference type="ChEBI" id="CHEBI:16235"/>
        <dbReference type="ChEBI" id="CHEBI:45075"/>
        <dbReference type="ChEBI" id="CHEBI:74269"/>
        <dbReference type="ChEBI" id="CHEBI:82850"/>
        <dbReference type="EC" id="2.4.2.48"/>
    </reaction>
</comment>
<evidence type="ECO:0000313" key="17">
    <source>
        <dbReference type="Proteomes" id="UP000062398"/>
    </source>
</evidence>
<comment type="pathway">
    <text evidence="6">tRNA modification; archaeosine-tRNA biosynthesis.</text>
</comment>
<dbReference type="InterPro" id="IPR002616">
    <property type="entry name" value="tRNA_ribo_trans-like"/>
</dbReference>
<evidence type="ECO:0000313" key="16">
    <source>
        <dbReference type="Proteomes" id="UP000061362"/>
    </source>
</evidence>
<name>A0A088E8Q0_9CREN</name>
<feature type="binding site" evidence="6">
    <location>
        <position position="274"/>
    </location>
    <ligand>
        <name>Zn(2+)</name>
        <dbReference type="ChEBI" id="CHEBI:29105"/>
    </ligand>
</feature>
<dbReference type="Pfam" id="PF01702">
    <property type="entry name" value="TGT"/>
    <property type="match status" value="1"/>
</dbReference>
<feature type="binding site" evidence="6">
    <location>
        <position position="279"/>
    </location>
    <ligand>
        <name>Zn(2+)</name>
        <dbReference type="ChEBI" id="CHEBI:29105"/>
    </ligand>
</feature>
<dbReference type="PANTHER" id="PTHR46499">
    <property type="entry name" value="QUEUINE TRNA-RIBOSYLTRANSFERASE"/>
    <property type="match status" value="1"/>
</dbReference>
<dbReference type="PATRIC" id="fig|43687.5.peg.2431"/>
<dbReference type="Proteomes" id="UP000062475">
    <property type="component" value="Chromosome"/>
</dbReference>
<feature type="binding site" evidence="6">
    <location>
        <position position="120"/>
    </location>
    <ligand>
        <name>substrate</name>
    </ligand>
</feature>
<dbReference type="InterPro" id="IPR050076">
    <property type="entry name" value="ArchSynthase1/Queuine_TRR"/>
</dbReference>
<dbReference type="EC" id="2.4.2.48" evidence="6"/>
<evidence type="ECO:0000313" key="8">
    <source>
        <dbReference type="EMBL" id="AIM28393.1"/>
    </source>
</evidence>
<dbReference type="SUPFAM" id="SSF51713">
    <property type="entry name" value="tRNA-guanine transglycosylase"/>
    <property type="match status" value="1"/>
</dbReference>
<sequence>MIGDFEVKDEDLAGRIGILETKHGKLETPVFFPVINPLKQEVFLEELKAVGFNNFITNSFILKKNNILQGTIHEKFGDNFVIMTDSGAYQILEYGEIEQTNRDIVSFEAKIRPDIAVFLDIPTGNTDDREEAKFSVEMTLERGKEIADIVDQNEDIIWVHPIQGGQFLDLVEYSAREANKRTNYKMLALGSPTVFMEKYKYDTLVDMIYTAKSSVSRGVPFHLFGGGVPHIIPFAVALGVDSFDSASYAIFARDNRYLTSERTYRLEDLEYFPCSCPVCSRYDPSELLEMKSEERYKLLAIHNLWKIREEVNRVKQAIKEGRLFEYIQQKAYSHPALYSAFKSILKYSSYLEKYDPRVKGNVKGLLLFDHNSMNRPELLRHSEFMANLKPKRNKVIIICGDKLGSPFISDPKVKSIQGRNRDYDTFVALPFYGLVPVMASEAFPLSQFEIPDIIDDTTLNETILKIKETLRNKNYAEIKFMECEKSVLSHIMSINPTL</sequence>
<evidence type="ECO:0000256" key="3">
    <source>
        <dbReference type="ARBA" id="ARBA00022694"/>
    </source>
</evidence>
<reference evidence="16 17" key="2">
    <citation type="journal article" date="2015" name="Genome Announc.">
        <title>Complete Genome Sequences of Evolved Arsenate-Resistant Metallosphaera sedula Strains.</title>
        <authorList>
            <person name="Ai C."/>
            <person name="McCarthy S."/>
            <person name="Schackwitz W."/>
            <person name="Martin J."/>
            <person name="Lipzen A."/>
            <person name="Blum P."/>
        </authorList>
    </citation>
    <scope>NUCLEOTIDE SEQUENCE [LARGE SCALE GENOMIC DNA]</scope>
    <source>
        <strain evidence="11 17">ARS120-1</strain>
        <strain evidence="12 16">ARS120-2</strain>
        <strain evidence="9 19">ARS50-1</strain>
        <strain evidence="10 18">ARS50-2</strain>
    </source>
</reference>
<dbReference type="InterPro" id="IPR036511">
    <property type="entry name" value="TGT-like_sf"/>
</dbReference>
<dbReference type="InterPro" id="IPR004804">
    <property type="entry name" value="TgtA"/>
</dbReference>
<evidence type="ECO:0000256" key="5">
    <source>
        <dbReference type="ARBA" id="ARBA00022833"/>
    </source>
</evidence>
<feature type="domain" description="tRNA-guanine(15) transglycosylase-like" evidence="7">
    <location>
        <begin position="14"/>
        <end position="335"/>
    </location>
</feature>
<comment type="function">
    <text evidence="6">Exchanges the guanine residue with 7-cyano-7-deazaguanine (preQ0) at position 15 in the dihydrouridine loop (D-loop) of archaeal tRNAs.</text>
</comment>
<dbReference type="Proteomes" id="UP000068832">
    <property type="component" value="Chromosome"/>
</dbReference>
<dbReference type="PANTHER" id="PTHR46499:SF1">
    <property type="entry name" value="QUEUINE TRNA-RIBOSYLTRANSFERASE"/>
    <property type="match status" value="1"/>
</dbReference>
<feature type="binding site" evidence="6">
    <location>
        <position position="276"/>
    </location>
    <ligand>
        <name>Zn(2+)</name>
        <dbReference type="ChEBI" id="CHEBI:29105"/>
    </ligand>
</feature>
<evidence type="ECO:0000313" key="15">
    <source>
        <dbReference type="Proteomes" id="UP000056255"/>
    </source>
</evidence>